<feature type="transmembrane region" description="Helical" evidence="6">
    <location>
        <begin position="395"/>
        <end position="415"/>
    </location>
</feature>
<dbReference type="InterPro" id="IPR008915">
    <property type="entry name" value="Peptidase_M50"/>
</dbReference>
<feature type="transmembrane region" description="Helical" evidence="6">
    <location>
        <begin position="151"/>
        <end position="167"/>
    </location>
</feature>
<keyword evidence="4 6" id="KW-0472">Membrane</keyword>
<evidence type="ECO:0000256" key="1">
    <source>
        <dbReference type="ARBA" id="ARBA00004127"/>
    </source>
</evidence>
<comment type="subcellular location">
    <subcellularLocation>
        <location evidence="1">Endomembrane system</location>
        <topology evidence="1">Multi-pass membrane protein</topology>
    </subcellularLocation>
</comment>
<evidence type="ECO:0000256" key="4">
    <source>
        <dbReference type="ARBA" id="ARBA00023136"/>
    </source>
</evidence>
<dbReference type="AlphaFoldDB" id="A0A146KEI3"/>
<name>A0A146KEI3_9EUKA</name>
<dbReference type="EMBL" id="GDID01001376">
    <property type="protein sequence ID" value="JAP95230.1"/>
    <property type="molecule type" value="Transcribed_RNA"/>
</dbReference>
<keyword evidence="2 6" id="KW-0812">Transmembrane</keyword>
<evidence type="ECO:0000256" key="2">
    <source>
        <dbReference type="ARBA" id="ARBA00022692"/>
    </source>
</evidence>
<sequence length="459" mass="51193">KLLTVAIVAQLIYSITFLQLRSNYSMKLQKLKKQGVFLDLLGIAKVFQTGGSDKQVLPQQDSTVQIADNPPQNKQNFSFAQILLSAVSILLLIAVPIVLALTIFSIFAPTPAAFSLRIPQLSAFLFFQFVISIFIHELGHFLAAKLLKSQLLGFGVAFKCCVPQLFIKVSEKQRAKKRMIAAGGPTLNLFTAVIFVALAWFSYVLLQMQQKEGVSLQRSSNSFQRFDSVTELAGQKVTSVKQFRQLLKSLKQSFFKDQFILFDENHEILGDAQPSTQSQFQIGAKKLLQSQIKKGSGYNLLSQKYVNGKLVYVVQPIQLTIQQQTELGGAEQFCDSSSQQLCVLPEQQKDGVRFYLTAIINGEFKMLETDFKELENLDLIQGSYKRGCLDGFYKLMGHLGMFVALNLGIAVVSMMPVPGHSDGSVILGEGVWQTIYKSVVIVELLVVAVAGIFRRFWMQ</sequence>
<dbReference type="GO" id="GO:0031293">
    <property type="term" value="P:membrane protein intracellular domain proteolysis"/>
    <property type="evidence" value="ECO:0007669"/>
    <property type="project" value="TreeGrafter"/>
</dbReference>
<dbReference type="GO" id="GO:0012505">
    <property type="term" value="C:endomembrane system"/>
    <property type="evidence" value="ECO:0007669"/>
    <property type="project" value="UniProtKB-SubCell"/>
</dbReference>
<evidence type="ECO:0000256" key="5">
    <source>
        <dbReference type="ARBA" id="ARBA00032658"/>
    </source>
</evidence>
<dbReference type="GO" id="GO:0005737">
    <property type="term" value="C:cytoplasm"/>
    <property type="evidence" value="ECO:0007669"/>
    <property type="project" value="TreeGrafter"/>
</dbReference>
<gene>
    <name evidence="8" type="ORF">TPC1_11853</name>
</gene>
<feature type="transmembrane region" description="Helical" evidence="6">
    <location>
        <begin position="120"/>
        <end position="139"/>
    </location>
</feature>
<proteinExistence type="predicted"/>
<evidence type="ECO:0000256" key="3">
    <source>
        <dbReference type="ARBA" id="ARBA00022989"/>
    </source>
</evidence>
<feature type="transmembrane region" description="Helical" evidence="6">
    <location>
        <begin position="6"/>
        <end position="24"/>
    </location>
</feature>
<feature type="non-terminal residue" evidence="8">
    <location>
        <position position="1"/>
    </location>
</feature>
<evidence type="ECO:0000256" key="6">
    <source>
        <dbReference type="SAM" id="Phobius"/>
    </source>
</evidence>
<dbReference type="InterPro" id="IPR001193">
    <property type="entry name" value="MBTPS2"/>
</dbReference>
<dbReference type="PANTHER" id="PTHR13325:SF3">
    <property type="entry name" value="MEMBRANE-BOUND TRANSCRIPTION FACTOR SITE-2 PROTEASE"/>
    <property type="match status" value="1"/>
</dbReference>
<dbReference type="Pfam" id="PF02163">
    <property type="entry name" value="Peptidase_M50"/>
    <property type="match status" value="1"/>
</dbReference>
<evidence type="ECO:0000313" key="8">
    <source>
        <dbReference type="EMBL" id="JAP95230.1"/>
    </source>
</evidence>
<reference evidence="8" key="1">
    <citation type="submission" date="2015-07" db="EMBL/GenBank/DDBJ databases">
        <title>Adaptation to a free-living lifestyle via gene acquisitions in the diplomonad Trepomonas sp. PC1.</title>
        <authorList>
            <person name="Xu F."/>
            <person name="Jerlstrom-Hultqvist J."/>
            <person name="Kolisko M."/>
            <person name="Simpson A.G.B."/>
            <person name="Roger A.J."/>
            <person name="Svard S.G."/>
            <person name="Andersson J.O."/>
        </authorList>
    </citation>
    <scope>NUCLEOTIDE SEQUENCE</scope>
    <source>
        <strain evidence="8">PC1</strain>
    </source>
</reference>
<feature type="transmembrane region" description="Helical" evidence="6">
    <location>
        <begin position="187"/>
        <end position="206"/>
    </location>
</feature>
<feature type="domain" description="Peptidase M50" evidence="7">
    <location>
        <begin position="126"/>
        <end position="255"/>
    </location>
</feature>
<dbReference type="GO" id="GO:0004222">
    <property type="term" value="F:metalloendopeptidase activity"/>
    <property type="evidence" value="ECO:0007669"/>
    <property type="project" value="InterPro"/>
</dbReference>
<organism evidence="8">
    <name type="scientific">Trepomonas sp. PC1</name>
    <dbReference type="NCBI Taxonomy" id="1076344"/>
    <lineage>
        <taxon>Eukaryota</taxon>
        <taxon>Metamonada</taxon>
        <taxon>Diplomonadida</taxon>
        <taxon>Hexamitidae</taxon>
        <taxon>Hexamitinae</taxon>
        <taxon>Trepomonas</taxon>
    </lineage>
</organism>
<feature type="transmembrane region" description="Helical" evidence="6">
    <location>
        <begin position="435"/>
        <end position="453"/>
    </location>
</feature>
<accession>A0A146KEI3</accession>
<dbReference type="GO" id="GO:0016020">
    <property type="term" value="C:membrane"/>
    <property type="evidence" value="ECO:0007669"/>
    <property type="project" value="InterPro"/>
</dbReference>
<dbReference type="CDD" id="cd05709">
    <property type="entry name" value="S2P-M50"/>
    <property type="match status" value="1"/>
</dbReference>
<feature type="transmembrane region" description="Helical" evidence="6">
    <location>
        <begin position="82"/>
        <end position="108"/>
    </location>
</feature>
<keyword evidence="3 6" id="KW-1133">Transmembrane helix</keyword>
<evidence type="ECO:0000259" key="7">
    <source>
        <dbReference type="Pfam" id="PF02163"/>
    </source>
</evidence>
<dbReference type="PANTHER" id="PTHR13325">
    <property type="entry name" value="PROTEASE M50 MEMBRANE-BOUND TRANSCRIPTION FACTOR SITE 2 PROTEASE"/>
    <property type="match status" value="1"/>
</dbReference>
<protein>
    <recommendedName>
        <fullName evidence="5">Endopeptidase S2P</fullName>
    </recommendedName>
</protein>